<evidence type="ECO:0000313" key="2">
    <source>
        <dbReference type="Proteomes" id="UP000436694"/>
    </source>
</evidence>
<dbReference type="PIRSF" id="PIRSF028288">
    <property type="entry name" value="UCP028288"/>
    <property type="match status" value="1"/>
</dbReference>
<name>A0A844AM91_9RHOB</name>
<dbReference type="Gene3D" id="3.10.450.50">
    <property type="match status" value="1"/>
</dbReference>
<gene>
    <name evidence="1" type="ORF">GG681_12065</name>
</gene>
<accession>A0A844AM91</accession>
<dbReference type="Proteomes" id="UP000436694">
    <property type="component" value="Unassembled WGS sequence"/>
</dbReference>
<dbReference type="EMBL" id="WIXK01000005">
    <property type="protein sequence ID" value="MQY43380.1"/>
    <property type="molecule type" value="Genomic_DNA"/>
</dbReference>
<comment type="caution">
    <text evidence="1">The sequence shown here is derived from an EMBL/GenBank/DDBJ whole genome shotgun (WGS) entry which is preliminary data.</text>
</comment>
<protein>
    <submittedName>
        <fullName evidence="1">Phosphoribosyl-AMP cyclohydrolase</fullName>
    </submittedName>
</protein>
<proteinExistence type="predicted"/>
<dbReference type="SUPFAM" id="SSF54427">
    <property type="entry name" value="NTF2-like"/>
    <property type="match status" value="1"/>
</dbReference>
<dbReference type="InterPro" id="IPR016878">
    <property type="entry name" value="MICAH-like"/>
</dbReference>
<dbReference type="InterPro" id="IPR032710">
    <property type="entry name" value="NTF2-like_dom_sf"/>
</dbReference>
<reference evidence="1 2" key="1">
    <citation type="submission" date="2019-10" db="EMBL/GenBank/DDBJ databases">
        <title>Epibacterium sp. nov., isolated from seawater.</title>
        <authorList>
            <person name="Zhang X."/>
            <person name="Li N."/>
        </authorList>
    </citation>
    <scope>NUCLEOTIDE SEQUENCE [LARGE SCALE GENOMIC DNA]</scope>
    <source>
        <strain evidence="1 2">SM1969</strain>
    </source>
</reference>
<organism evidence="1 2">
    <name type="scientific">Tritonibacter aquimaris</name>
    <dbReference type="NCBI Taxonomy" id="2663379"/>
    <lineage>
        <taxon>Bacteria</taxon>
        <taxon>Pseudomonadati</taxon>
        <taxon>Pseudomonadota</taxon>
        <taxon>Alphaproteobacteria</taxon>
        <taxon>Rhodobacterales</taxon>
        <taxon>Paracoccaceae</taxon>
        <taxon>Tritonibacter</taxon>
    </lineage>
</organism>
<keyword evidence="2" id="KW-1185">Reference proteome</keyword>
<dbReference type="GO" id="GO:0016787">
    <property type="term" value="F:hydrolase activity"/>
    <property type="evidence" value="ECO:0007669"/>
    <property type="project" value="UniProtKB-KW"/>
</dbReference>
<evidence type="ECO:0000313" key="1">
    <source>
        <dbReference type="EMBL" id="MQY43380.1"/>
    </source>
</evidence>
<dbReference type="RefSeq" id="WP_153548253.1">
    <property type="nucleotide sequence ID" value="NZ_WIXK01000005.1"/>
</dbReference>
<dbReference type="AlphaFoldDB" id="A0A844AM91"/>
<keyword evidence="1" id="KW-0378">Hydrolase</keyword>
<sequence length="161" mass="17588">MANQTSLGAGISKQAVLDAQKAWGDGIVAISAVHAAGGDFEARAKQHIETLYAYDIADVMFKPTLASQNQFRGTFDAALSYFIGREGTEDNGFAIMGWTDIRWENTGIYLKGDMALTMGNYFLTGADGNVTKVEYSFSYILDDNNNLRIVLHHSSMPYSPA</sequence>